<keyword evidence="8" id="KW-0540">Nuclease</keyword>
<name>A0A7N4NRM9_SARHA</name>
<keyword evidence="10" id="KW-0378">Hydrolase</keyword>
<keyword evidence="15" id="KW-0943">RNA-mediated gene silencing</keyword>
<dbReference type="GeneID" id="100929532"/>
<keyword evidence="6" id="KW-0963">Cytoplasm</keyword>
<dbReference type="GO" id="GO:0005737">
    <property type="term" value="C:cytoplasm"/>
    <property type="evidence" value="ECO:0007669"/>
    <property type="project" value="UniProtKB-SubCell"/>
</dbReference>
<dbReference type="GO" id="GO:0030014">
    <property type="term" value="C:CCR4-NOT complex"/>
    <property type="evidence" value="ECO:0007669"/>
    <property type="project" value="InterPro"/>
</dbReference>
<evidence type="ECO:0000256" key="2">
    <source>
        <dbReference type="ARBA" id="ARBA00004123"/>
    </source>
</evidence>
<evidence type="ECO:0000256" key="5">
    <source>
        <dbReference type="ARBA" id="ARBA00012161"/>
    </source>
</evidence>
<dbReference type="GO" id="GO:0046872">
    <property type="term" value="F:metal ion binding"/>
    <property type="evidence" value="ECO:0007669"/>
    <property type="project" value="UniProtKB-KW"/>
</dbReference>
<dbReference type="KEGG" id="shr:100929532"/>
<evidence type="ECO:0000256" key="10">
    <source>
        <dbReference type="ARBA" id="ARBA00022801"/>
    </source>
</evidence>
<dbReference type="AlphaFoldDB" id="A0A7N4NRM9"/>
<keyword evidence="14" id="KW-0805">Transcription regulation</keyword>
<dbReference type="InterPro" id="IPR012337">
    <property type="entry name" value="RNaseH-like_sf"/>
</dbReference>
<evidence type="ECO:0000256" key="4">
    <source>
        <dbReference type="ARBA" id="ARBA00008372"/>
    </source>
</evidence>
<dbReference type="OrthoDB" id="1164111at2759"/>
<dbReference type="EC" id="3.1.13.4" evidence="5"/>
<evidence type="ECO:0000256" key="8">
    <source>
        <dbReference type="ARBA" id="ARBA00022722"/>
    </source>
</evidence>
<evidence type="ECO:0000256" key="3">
    <source>
        <dbReference type="ARBA" id="ARBA00004496"/>
    </source>
</evidence>
<evidence type="ECO:0000313" key="20">
    <source>
        <dbReference type="Proteomes" id="UP000007648"/>
    </source>
</evidence>
<sequence>MRSCCSSLVPDGSPPCAPPQPTMPAARAEQSPRIREVWACNLDEEMKKMRPVIQKYNYVAMDTEFPGVVAKPVGEFRSYADYQYQLLRCNVDWLKIIQLGLTFMNEQGECPPGTSTWQFNFKFNLKEDMYAQDSIELLTMSGIQFKKHEEEGIETQYFAELLMTSGVVLCDGVKWLSFHSGYDFGYFIKMLTNSPLPEEARDFFEILRLFFPVIYDIKYLMKSCKNLRGGLQEVATQLELERIGSQHQAGSDSLLTGMTFFKMREMFFEDHIDDAKYSGYLYGLGSGASHVHSNNHPGYQNRYPGPYHSNYPPTVPHNFPDGYPGGYAGGFQNNYPNGFQQSYQTNFQNTIPDLQNVHNVPNIQYVQYVHYGQEPEWRGDQQAYMSMQEMPAFEGEDPQFYTYGE</sequence>
<organism evidence="19 20">
    <name type="scientific">Sarcophilus harrisii</name>
    <name type="common">Tasmanian devil</name>
    <name type="synonym">Sarcophilus laniarius</name>
    <dbReference type="NCBI Taxonomy" id="9305"/>
    <lineage>
        <taxon>Eukaryota</taxon>
        <taxon>Metazoa</taxon>
        <taxon>Chordata</taxon>
        <taxon>Craniata</taxon>
        <taxon>Vertebrata</taxon>
        <taxon>Euteleostomi</taxon>
        <taxon>Mammalia</taxon>
        <taxon>Metatheria</taxon>
        <taxon>Dasyuromorphia</taxon>
        <taxon>Dasyuridae</taxon>
        <taxon>Sarcophilus</taxon>
    </lineage>
</organism>
<dbReference type="InterPro" id="IPR006941">
    <property type="entry name" value="RNase_CAF1"/>
</dbReference>
<evidence type="ECO:0000256" key="11">
    <source>
        <dbReference type="ARBA" id="ARBA00022839"/>
    </source>
</evidence>
<dbReference type="Proteomes" id="UP000007648">
    <property type="component" value="Unassembled WGS sequence"/>
</dbReference>
<dbReference type="InterPro" id="IPR036397">
    <property type="entry name" value="RNaseH_sf"/>
</dbReference>
<accession>A0A7N4NRM9</accession>
<dbReference type="GO" id="GO:0006417">
    <property type="term" value="P:regulation of translation"/>
    <property type="evidence" value="ECO:0007669"/>
    <property type="project" value="UniProtKB-KW"/>
</dbReference>
<reference evidence="19" key="2">
    <citation type="submission" date="2025-08" db="UniProtKB">
        <authorList>
            <consortium name="Ensembl"/>
        </authorList>
    </citation>
    <scope>IDENTIFICATION</scope>
</reference>
<comment type="similarity">
    <text evidence="4">Belongs to the CAF1 family.</text>
</comment>
<feature type="region of interest" description="Disordered" evidence="18">
    <location>
        <begin position="1"/>
        <end position="28"/>
    </location>
</feature>
<comment type="catalytic activity">
    <reaction evidence="1">
        <text>Exonucleolytic cleavage of poly(A) to 5'-AMP.</text>
        <dbReference type="EC" id="3.1.13.4"/>
    </reaction>
</comment>
<evidence type="ECO:0000256" key="18">
    <source>
        <dbReference type="SAM" id="MobiDB-lite"/>
    </source>
</evidence>
<evidence type="ECO:0000256" key="12">
    <source>
        <dbReference type="ARBA" id="ARBA00022845"/>
    </source>
</evidence>
<reference evidence="19 20" key="1">
    <citation type="journal article" date="2011" name="Proc. Natl. Acad. Sci. U.S.A.">
        <title>Genetic diversity and population structure of the endangered marsupial Sarcophilus harrisii (Tasmanian devil).</title>
        <authorList>
            <person name="Miller W."/>
            <person name="Hayes V.M."/>
            <person name="Ratan A."/>
            <person name="Petersen D.C."/>
            <person name="Wittekindt N.E."/>
            <person name="Miller J."/>
            <person name="Walenz B."/>
            <person name="Knight J."/>
            <person name="Qi J."/>
            <person name="Zhao F."/>
            <person name="Wang Q."/>
            <person name="Bedoya-Reina O.C."/>
            <person name="Katiyar N."/>
            <person name="Tomsho L.P."/>
            <person name="Kasson L.M."/>
            <person name="Hardie R.A."/>
            <person name="Woodbridge P."/>
            <person name="Tindall E.A."/>
            <person name="Bertelsen M.F."/>
            <person name="Dixon D."/>
            <person name="Pyecroft S."/>
            <person name="Helgen K.M."/>
            <person name="Lesk A.M."/>
            <person name="Pringle T.H."/>
            <person name="Patterson N."/>
            <person name="Zhang Y."/>
            <person name="Kreiss A."/>
            <person name="Woods G.M."/>
            <person name="Jones M.E."/>
            <person name="Schuster S.C."/>
        </authorList>
    </citation>
    <scope>NUCLEOTIDE SEQUENCE [LARGE SCALE GENOMIC DNA]</scope>
</reference>
<keyword evidence="17" id="KW-0539">Nucleus</keyword>
<dbReference type="SUPFAM" id="SSF53098">
    <property type="entry name" value="Ribonuclease H-like"/>
    <property type="match status" value="1"/>
</dbReference>
<evidence type="ECO:0000256" key="7">
    <source>
        <dbReference type="ARBA" id="ARBA00022491"/>
    </source>
</evidence>
<keyword evidence="13" id="KW-0694">RNA-binding</keyword>
<evidence type="ECO:0000256" key="6">
    <source>
        <dbReference type="ARBA" id="ARBA00022490"/>
    </source>
</evidence>
<keyword evidence="12" id="KW-0810">Translation regulation</keyword>
<comment type="subcellular location">
    <subcellularLocation>
        <location evidence="3">Cytoplasm</location>
    </subcellularLocation>
    <subcellularLocation>
        <location evidence="2">Nucleus</location>
    </subcellularLocation>
</comment>
<keyword evidence="11" id="KW-0269">Exonuclease</keyword>
<protein>
    <recommendedName>
        <fullName evidence="5">poly(A)-specific ribonuclease</fullName>
        <ecNumber evidence="5">3.1.13.4</ecNumber>
    </recommendedName>
</protein>
<dbReference type="InParanoid" id="A0A7N4NRM9"/>
<reference evidence="19" key="3">
    <citation type="submission" date="2025-09" db="UniProtKB">
        <authorList>
            <consortium name="Ensembl"/>
        </authorList>
    </citation>
    <scope>IDENTIFICATION</scope>
</reference>
<dbReference type="PANTHER" id="PTHR10797">
    <property type="entry name" value="CCR4-NOT TRANSCRIPTION COMPLEX SUBUNIT"/>
    <property type="match status" value="1"/>
</dbReference>
<evidence type="ECO:0000256" key="17">
    <source>
        <dbReference type="ARBA" id="ARBA00023242"/>
    </source>
</evidence>
<evidence type="ECO:0000256" key="15">
    <source>
        <dbReference type="ARBA" id="ARBA00023158"/>
    </source>
</evidence>
<evidence type="ECO:0000256" key="9">
    <source>
        <dbReference type="ARBA" id="ARBA00022723"/>
    </source>
</evidence>
<dbReference type="Pfam" id="PF04857">
    <property type="entry name" value="CAF1"/>
    <property type="match status" value="2"/>
</dbReference>
<dbReference type="Ensembl" id="ENSSHAT00000039550.1">
    <property type="protein sequence ID" value="ENSSHAP00000026199.1"/>
    <property type="gene ID" value="ENSSHAG00000029621.1"/>
</dbReference>
<evidence type="ECO:0000313" key="19">
    <source>
        <dbReference type="Ensembl" id="ENSSHAP00000026199.1"/>
    </source>
</evidence>
<dbReference type="Gene3D" id="3.30.420.10">
    <property type="entry name" value="Ribonuclease H-like superfamily/Ribonuclease H"/>
    <property type="match status" value="1"/>
</dbReference>
<dbReference type="GO" id="GO:0005634">
    <property type="term" value="C:nucleus"/>
    <property type="evidence" value="ECO:0007669"/>
    <property type="project" value="UniProtKB-SubCell"/>
</dbReference>
<gene>
    <name evidence="19" type="primary">LOC100929532</name>
</gene>
<keyword evidence="7" id="KW-0678">Repressor</keyword>
<evidence type="ECO:0000256" key="13">
    <source>
        <dbReference type="ARBA" id="ARBA00022884"/>
    </source>
</evidence>
<dbReference type="RefSeq" id="XP_023363054.2">
    <property type="nucleotide sequence ID" value="XM_023507286.2"/>
</dbReference>
<evidence type="ECO:0000256" key="1">
    <source>
        <dbReference type="ARBA" id="ARBA00001663"/>
    </source>
</evidence>
<dbReference type="GO" id="GO:0003723">
    <property type="term" value="F:RNA binding"/>
    <property type="evidence" value="ECO:0007669"/>
    <property type="project" value="UniProtKB-KW"/>
</dbReference>
<dbReference type="GO" id="GO:0031047">
    <property type="term" value="P:regulatory ncRNA-mediated gene silencing"/>
    <property type="evidence" value="ECO:0007669"/>
    <property type="project" value="UniProtKB-KW"/>
</dbReference>
<dbReference type="FunFam" id="3.30.420.10:FF:000005">
    <property type="entry name" value="CCR4-NOT transcription complex subunit 7"/>
    <property type="match status" value="1"/>
</dbReference>
<evidence type="ECO:0000256" key="16">
    <source>
        <dbReference type="ARBA" id="ARBA00023163"/>
    </source>
</evidence>
<keyword evidence="20" id="KW-1185">Reference proteome</keyword>
<dbReference type="GO" id="GO:0004535">
    <property type="term" value="F:poly(A)-specific ribonuclease activity"/>
    <property type="evidence" value="ECO:0007669"/>
    <property type="project" value="UniProtKB-EC"/>
</dbReference>
<proteinExistence type="inferred from homology"/>
<keyword evidence="9" id="KW-0479">Metal-binding</keyword>
<feature type="compositionally biased region" description="Pro residues" evidence="18">
    <location>
        <begin position="12"/>
        <end position="22"/>
    </location>
</feature>
<dbReference type="InterPro" id="IPR039637">
    <property type="entry name" value="CNOT7/CNOT8/Pop2"/>
</dbReference>
<evidence type="ECO:0000256" key="14">
    <source>
        <dbReference type="ARBA" id="ARBA00023015"/>
    </source>
</evidence>
<keyword evidence="16" id="KW-0804">Transcription</keyword>
<dbReference type="GeneTree" id="ENSGT00390000000080"/>